<evidence type="ECO:0000259" key="2">
    <source>
        <dbReference type="PROSITE" id="PS51791"/>
    </source>
</evidence>
<dbReference type="AlphaFoldDB" id="A0A9P0AAA7"/>
<accession>A0A9P0AAA7</accession>
<feature type="domain" description="HSac2" evidence="2">
    <location>
        <begin position="93"/>
        <end position="243"/>
    </location>
</feature>
<keyword evidence="4" id="KW-1185">Reference proteome</keyword>
<dbReference type="Proteomes" id="UP001152759">
    <property type="component" value="Chromosome 3"/>
</dbReference>
<name>A0A9P0AAA7_BEMTA</name>
<dbReference type="InterPro" id="IPR034753">
    <property type="entry name" value="hSac2"/>
</dbReference>
<proteinExistence type="inferred from homology"/>
<dbReference type="InterPro" id="IPR022158">
    <property type="entry name" value="Inositol_phosphatase"/>
</dbReference>
<dbReference type="KEGG" id="btab:109044267"/>
<comment type="similarity">
    <text evidence="1">Belongs to the TPRG1 family.</text>
</comment>
<reference evidence="3" key="1">
    <citation type="submission" date="2021-12" db="EMBL/GenBank/DDBJ databases">
        <authorList>
            <person name="King R."/>
        </authorList>
    </citation>
    <scope>NUCLEOTIDE SEQUENCE</scope>
</reference>
<dbReference type="EMBL" id="OU963864">
    <property type="protein sequence ID" value="CAH0386378.1"/>
    <property type="molecule type" value="Genomic_DNA"/>
</dbReference>
<dbReference type="Pfam" id="PF12456">
    <property type="entry name" value="hSac2"/>
    <property type="match status" value="1"/>
</dbReference>
<evidence type="ECO:0000256" key="1">
    <source>
        <dbReference type="ARBA" id="ARBA00009163"/>
    </source>
</evidence>
<dbReference type="InterPro" id="IPR040242">
    <property type="entry name" value="TPRG1-like"/>
</dbReference>
<organism evidence="3 4">
    <name type="scientific">Bemisia tabaci</name>
    <name type="common">Sweetpotato whitefly</name>
    <name type="synonym">Aleurodes tabaci</name>
    <dbReference type="NCBI Taxonomy" id="7038"/>
    <lineage>
        <taxon>Eukaryota</taxon>
        <taxon>Metazoa</taxon>
        <taxon>Ecdysozoa</taxon>
        <taxon>Arthropoda</taxon>
        <taxon>Hexapoda</taxon>
        <taxon>Insecta</taxon>
        <taxon>Pterygota</taxon>
        <taxon>Neoptera</taxon>
        <taxon>Paraneoptera</taxon>
        <taxon>Hemiptera</taxon>
        <taxon>Sternorrhyncha</taxon>
        <taxon>Aleyrodoidea</taxon>
        <taxon>Aleyrodidae</taxon>
        <taxon>Aleyrodinae</taxon>
        <taxon>Bemisia</taxon>
    </lineage>
</organism>
<dbReference type="GO" id="GO:0005737">
    <property type="term" value="C:cytoplasm"/>
    <property type="evidence" value="ECO:0007669"/>
    <property type="project" value="TreeGrafter"/>
</dbReference>
<gene>
    <name evidence="3" type="ORF">BEMITA_LOCUS5505</name>
</gene>
<evidence type="ECO:0000313" key="4">
    <source>
        <dbReference type="Proteomes" id="UP001152759"/>
    </source>
</evidence>
<evidence type="ECO:0000313" key="3">
    <source>
        <dbReference type="EMBL" id="CAH0386378.1"/>
    </source>
</evidence>
<dbReference type="PROSITE" id="PS51791">
    <property type="entry name" value="HSAC2"/>
    <property type="match status" value="1"/>
</dbReference>
<dbReference type="PANTHER" id="PTHR31108">
    <property type="entry name" value="TUMOR PROTEIN P63-REGULATED GENE 1-LIKE PROTEIN"/>
    <property type="match status" value="1"/>
</dbReference>
<protein>
    <recommendedName>
        <fullName evidence="2">HSac2 domain-containing protein</fullName>
    </recommendedName>
</protein>
<sequence length="335" mass="37647">MAMYDTSLDDEPQDYFNNATLRISDVRKQKNALSADKSSTANQSDNSSLFSLDIALADEAKAGAKSPSSSSSNARPKDAVMPWSGDDASTFFASREGFVKRAIDECSKELVNDKIGKLLGAWLLTEISLWDNEKERLVLLTTDELIIVKYDFIALKMLDSKRVPLNIIDTVINGDLVYPSGSIVPRVNGFTNGFSHFVKSCVFKPYQKEESSRVLDLKEFEARPRNATGVRAMWNNGQPLDFLTKWNAFSSDVPWFTVTSHPLLRCKETTTEEKKLYCVDNFYAEFVKALELVTALTPCNIQHKPILLENYIGLTSLIHNKCSLGFFKIRGKFSF</sequence>
<dbReference type="PANTHER" id="PTHR31108:SF1">
    <property type="entry name" value="HSAC2 DOMAIN-CONTAINING PROTEIN"/>
    <property type="match status" value="1"/>
</dbReference>